<name>A0A9K3D6D2_9EUKA</name>
<comment type="caution">
    <text evidence="2">The sequence shown here is derived from an EMBL/GenBank/DDBJ whole genome shotgun (WGS) entry which is preliminary data.</text>
</comment>
<feature type="compositionally biased region" description="Basic residues" evidence="1">
    <location>
        <begin position="290"/>
        <end position="304"/>
    </location>
</feature>
<feature type="region of interest" description="Disordered" evidence="1">
    <location>
        <begin position="279"/>
        <end position="304"/>
    </location>
</feature>
<organism evidence="2 3">
    <name type="scientific">Kipferlia bialata</name>
    <dbReference type="NCBI Taxonomy" id="797122"/>
    <lineage>
        <taxon>Eukaryota</taxon>
        <taxon>Metamonada</taxon>
        <taxon>Carpediemonas-like organisms</taxon>
        <taxon>Kipferlia</taxon>
    </lineage>
</organism>
<reference evidence="2 3" key="1">
    <citation type="journal article" date="2018" name="PLoS ONE">
        <title>The draft genome of Kipferlia bialata reveals reductive genome evolution in fornicate parasites.</title>
        <authorList>
            <person name="Tanifuji G."/>
            <person name="Takabayashi S."/>
            <person name="Kume K."/>
            <person name="Takagi M."/>
            <person name="Nakayama T."/>
            <person name="Kamikawa R."/>
            <person name="Inagaki Y."/>
            <person name="Hashimoto T."/>
        </authorList>
    </citation>
    <scope>NUCLEOTIDE SEQUENCE [LARGE SCALE GENOMIC DNA]</scope>
    <source>
        <strain evidence="2">NY0173</strain>
    </source>
</reference>
<dbReference type="EMBL" id="BDIP01005628">
    <property type="protein sequence ID" value="GIQ89973.1"/>
    <property type="molecule type" value="Genomic_DNA"/>
</dbReference>
<dbReference type="AlphaFoldDB" id="A0A9K3D6D2"/>
<evidence type="ECO:0000256" key="1">
    <source>
        <dbReference type="SAM" id="MobiDB-lite"/>
    </source>
</evidence>
<gene>
    <name evidence="2" type="ORF">KIPB_012600</name>
</gene>
<proteinExistence type="predicted"/>
<protein>
    <submittedName>
        <fullName evidence="2">Uncharacterized protein</fullName>
    </submittedName>
</protein>
<evidence type="ECO:0000313" key="3">
    <source>
        <dbReference type="Proteomes" id="UP000265618"/>
    </source>
</evidence>
<evidence type="ECO:0000313" key="2">
    <source>
        <dbReference type="EMBL" id="GIQ89973.1"/>
    </source>
</evidence>
<keyword evidence="3" id="KW-1185">Reference proteome</keyword>
<accession>A0A9K3D6D2</accession>
<sequence>MVDAHPAGVAPTNDPAECIAFLGTAALRVPALYLRTPLDMYTRQAGDSRWRIRESIASTIGRLMTCQETDSQFHSLTPTVKEEEVVKQCEGVGVTLASVDPPMEAPRVCDTMLQLVNSWVADTKRAMGTGGVKAESMDTVNLFRIRTVAASVVNGGTTGTVGGLMHALQMHTEIIRTFVCSDLDPKREDYKALVKALSYTTSLVVVARHHARTEGSGPDVTGSLESVDILDTMLNLVAAGEETKNVKAVRSILKGCLSKARLKRECPALLSKTNQRLKRIDNNTPGRGKSAAKSRLTRISKKKQ</sequence>
<dbReference type="Proteomes" id="UP000265618">
    <property type="component" value="Unassembled WGS sequence"/>
</dbReference>